<gene>
    <name evidence="6" type="ORF">Golob_005278</name>
</gene>
<feature type="domain" description="SAICAR synthetase/ADE2 N-terminal" evidence="5">
    <location>
        <begin position="71"/>
        <end position="144"/>
    </location>
</feature>
<sequence>ISTARKLGRCGFLKRYASGGLFRYPVFREPDWLGLSDSVDVDVDLLVLVDISIKHVFLYGFLYLASRHWVKVKDIYDGGGYLVLVTTDRQSAFDRILASIPFKGQTSLWWFNRTQHITPDAVLSAPDKNVATAKKCSVFPIELVEEENVQATDLPLVNPYSTYQRPSFSPIKSIKSLINISCKNVREYVQSSKFDKYLIYGGQKEQFVTLDIPSNFPQDWIQHGYSHIHFGAIRLALNYHGTYGKPVVSRIALLDSKYKRYRDACIGTVEATLSSGMAMIKIVGAEMVESAITLTLHYQIVYRFQDHAFKLSNHNSEDSLLISVNTREEPHCVPVPKQIPKQELLKLFPEKWPFAISAYTTNLPNTVDDVTFSNWKSRI</sequence>
<dbReference type="InterPro" id="IPR053098">
    <property type="entry name" value="Petuviruses_polyprotein"/>
</dbReference>
<dbReference type="InterPro" id="IPR028923">
    <property type="entry name" value="SAICAR_synt/ADE2_N"/>
</dbReference>
<keyword evidence="1" id="KW-0436">Ligase</keyword>
<evidence type="ECO:0000313" key="6">
    <source>
        <dbReference type="EMBL" id="MBA0567737.1"/>
    </source>
</evidence>
<keyword evidence="2" id="KW-0547">Nucleotide-binding</keyword>
<name>A0A7J8MSN4_9ROSI</name>
<organism evidence="6 7">
    <name type="scientific">Gossypium lobatum</name>
    <dbReference type="NCBI Taxonomy" id="34289"/>
    <lineage>
        <taxon>Eukaryota</taxon>
        <taxon>Viridiplantae</taxon>
        <taxon>Streptophyta</taxon>
        <taxon>Embryophyta</taxon>
        <taxon>Tracheophyta</taxon>
        <taxon>Spermatophyta</taxon>
        <taxon>Magnoliopsida</taxon>
        <taxon>eudicotyledons</taxon>
        <taxon>Gunneridae</taxon>
        <taxon>Pentapetalae</taxon>
        <taxon>rosids</taxon>
        <taxon>malvids</taxon>
        <taxon>Malvales</taxon>
        <taxon>Malvaceae</taxon>
        <taxon>Malvoideae</taxon>
        <taxon>Gossypium</taxon>
    </lineage>
</organism>
<accession>A0A7J8MSN4</accession>
<keyword evidence="7" id="KW-1185">Reference proteome</keyword>
<keyword evidence="4" id="KW-0067">ATP-binding</keyword>
<reference evidence="6 7" key="1">
    <citation type="journal article" date="2019" name="Genome Biol. Evol.">
        <title>Insights into the evolution of the New World diploid cottons (Gossypium, subgenus Houzingenia) based on genome sequencing.</title>
        <authorList>
            <person name="Grover C.E."/>
            <person name="Arick M.A. 2nd"/>
            <person name="Thrash A."/>
            <person name="Conover J.L."/>
            <person name="Sanders W.S."/>
            <person name="Peterson D.G."/>
            <person name="Frelichowski J.E."/>
            <person name="Scheffler J.A."/>
            <person name="Scheffler B.E."/>
            <person name="Wendel J.F."/>
        </authorList>
    </citation>
    <scope>NUCLEOTIDE SEQUENCE [LARGE SCALE GENOMIC DNA]</scope>
    <source>
        <strain evidence="6">157</strain>
        <tissue evidence="6">Leaf</tissue>
    </source>
</reference>
<keyword evidence="3" id="KW-0658">Purine biosynthesis</keyword>
<evidence type="ECO:0000256" key="2">
    <source>
        <dbReference type="ARBA" id="ARBA00022741"/>
    </source>
</evidence>
<evidence type="ECO:0000313" key="7">
    <source>
        <dbReference type="Proteomes" id="UP000593572"/>
    </source>
</evidence>
<dbReference type="AlphaFoldDB" id="A0A7J8MSN4"/>
<dbReference type="PANTHER" id="PTHR48435">
    <property type="entry name" value="POLYPROTEIN"/>
    <property type="match status" value="1"/>
</dbReference>
<dbReference type="GO" id="GO:0006189">
    <property type="term" value="P:'de novo' IMP biosynthetic process"/>
    <property type="evidence" value="ECO:0007669"/>
    <property type="project" value="UniProtKB-UniPathway"/>
</dbReference>
<dbReference type="UniPathway" id="UPA00074">
    <property type="reaction ID" value="UER00131"/>
</dbReference>
<proteinExistence type="predicted"/>
<dbReference type="Proteomes" id="UP000593572">
    <property type="component" value="Unassembled WGS sequence"/>
</dbReference>
<evidence type="ECO:0000256" key="3">
    <source>
        <dbReference type="ARBA" id="ARBA00022755"/>
    </source>
</evidence>
<dbReference type="PANTHER" id="PTHR48435:SF1">
    <property type="entry name" value="POLYPROTEIN"/>
    <property type="match status" value="1"/>
</dbReference>
<evidence type="ECO:0000256" key="1">
    <source>
        <dbReference type="ARBA" id="ARBA00022598"/>
    </source>
</evidence>
<dbReference type="SUPFAM" id="SSF56104">
    <property type="entry name" value="SAICAR synthase-like"/>
    <property type="match status" value="1"/>
</dbReference>
<dbReference type="Gene3D" id="3.30.200.20">
    <property type="entry name" value="Phosphorylase Kinase, domain 1"/>
    <property type="match status" value="1"/>
</dbReference>
<evidence type="ECO:0000259" key="5">
    <source>
        <dbReference type="Pfam" id="PF01259"/>
    </source>
</evidence>
<dbReference type="GO" id="GO:0016874">
    <property type="term" value="F:ligase activity"/>
    <property type="evidence" value="ECO:0007669"/>
    <property type="project" value="UniProtKB-KW"/>
</dbReference>
<feature type="non-terminal residue" evidence="6">
    <location>
        <position position="379"/>
    </location>
</feature>
<protein>
    <recommendedName>
        <fullName evidence="5">SAICAR synthetase/ADE2 N-terminal domain-containing protein</fullName>
    </recommendedName>
</protein>
<dbReference type="Pfam" id="PF01259">
    <property type="entry name" value="SAICAR_synt"/>
    <property type="match status" value="1"/>
</dbReference>
<evidence type="ECO:0000256" key="4">
    <source>
        <dbReference type="ARBA" id="ARBA00022840"/>
    </source>
</evidence>
<dbReference type="GO" id="GO:0005524">
    <property type="term" value="F:ATP binding"/>
    <property type="evidence" value="ECO:0007669"/>
    <property type="project" value="UniProtKB-KW"/>
</dbReference>
<feature type="non-terminal residue" evidence="6">
    <location>
        <position position="1"/>
    </location>
</feature>
<comment type="caution">
    <text evidence="6">The sequence shown here is derived from an EMBL/GenBank/DDBJ whole genome shotgun (WGS) entry which is preliminary data.</text>
</comment>
<dbReference type="EMBL" id="JABEZX010000010">
    <property type="protein sequence ID" value="MBA0567737.1"/>
    <property type="molecule type" value="Genomic_DNA"/>
</dbReference>